<keyword evidence="2" id="KW-1133">Transmembrane helix</keyword>
<feature type="region of interest" description="Disordered" evidence="1">
    <location>
        <begin position="363"/>
        <end position="401"/>
    </location>
</feature>
<evidence type="ECO:0000313" key="3">
    <source>
        <dbReference type="EMBL" id="CDI86807.1"/>
    </source>
</evidence>
<reference evidence="3" key="2">
    <citation type="submission" date="2013-10" db="EMBL/GenBank/DDBJ databases">
        <authorList>
            <person name="Aslett M."/>
        </authorList>
    </citation>
    <scope>NUCLEOTIDE SEQUENCE [LARGE SCALE GENOMIC DNA]</scope>
    <source>
        <strain evidence="3">Houghton</strain>
    </source>
</reference>
<keyword evidence="2" id="KW-0812">Transmembrane</keyword>
<dbReference type="EMBL" id="HG696083">
    <property type="protein sequence ID" value="CDI86807.1"/>
    <property type="molecule type" value="Genomic_DNA"/>
</dbReference>
<evidence type="ECO:0000256" key="1">
    <source>
        <dbReference type="SAM" id="MobiDB-lite"/>
    </source>
</evidence>
<name>U6H4J9_9EIME</name>
<accession>U6H4J9</accession>
<protein>
    <submittedName>
        <fullName evidence="3">Uncharacterized protein</fullName>
    </submittedName>
</protein>
<reference evidence="3" key="1">
    <citation type="submission" date="2013-10" db="EMBL/GenBank/DDBJ databases">
        <title>Genomic analysis of the causative agents of coccidiosis in chickens.</title>
        <authorList>
            <person name="Reid A.J."/>
            <person name="Blake D."/>
            <person name="Billington K."/>
            <person name="Browne H."/>
            <person name="Dunn M."/>
            <person name="Hung S."/>
            <person name="Kawahara F."/>
            <person name="Miranda-Saavedra D."/>
            <person name="Mourier T."/>
            <person name="Nagra H."/>
            <person name="Otto T.D."/>
            <person name="Rawlings N."/>
            <person name="Sanchez A."/>
            <person name="Sanders M."/>
            <person name="Subramaniam C."/>
            <person name="Tay Y."/>
            <person name="Dear P."/>
            <person name="Doerig C."/>
            <person name="Gruber A."/>
            <person name="Parkinson J."/>
            <person name="Shirley M."/>
            <person name="Wan K.L."/>
            <person name="Berriman M."/>
            <person name="Tomley F."/>
            <person name="Pain A."/>
        </authorList>
    </citation>
    <scope>NUCLEOTIDE SEQUENCE [LARGE SCALE GENOMIC DNA]</scope>
    <source>
        <strain evidence="3">Houghton</strain>
    </source>
</reference>
<dbReference type="VEuPathDB" id="ToxoDB:EPH_0074430"/>
<keyword evidence="4" id="KW-1185">Reference proteome</keyword>
<evidence type="ECO:0000313" key="4">
    <source>
        <dbReference type="Proteomes" id="UP000018201"/>
    </source>
</evidence>
<sequence length="638" mass="70348">MAQEDAEDTLSGIAYPRRGKASATAGLAAFASVVAVLFLVSYCVVVPSRKETLRPSPSRRLAARDNPKYNDTSRSTFARLCELPVLEGGPEASHSTRPARPSQSSKPNADNERRGNTASCIIQRKRGMDEEEVGQKRRRQGSRELQKLEINLLTLSDYSLGNPEGGILGMEPNQSLDQYIDEALAAGEANLPIDAWLLDPSREMPPTPTSELQPTTEEPRNGVDDHETLLDALTPISFEGTSDADCFREASYDVHPGTHTRDSQVVTGLHYSQLVSKEQQPVHPLDQYIDEALAADEASLSIDAWLLDPSREMPPTPTSSELQPTTEEPRNGVDDHETLLDALTPISFEGGTSGSAAHEPQLWEERTGTSRSSPPCSDADCFREASHDVHPGTHMRDSQSVLGQQYSQRVNKKLQPMQLQARKHMKGQGGEDGLVHQVSNAETPAEKDISTHPFFRLPSVAPGAFVRDFRKANWKAVNSRRFNCLRSMVIVKDCLKMPVLDWNHLDTLITHAELLVGYAVLQMKLEVEHVKPRVAVERLAFALILIDSLYAASEVWGPQAKPLGEWLVLASGQQISLPLWSLASCRRDLQRVIESLKECSDTAAYEVRTYDDYCVRGCHVSFHGLLLASLSQEGGGYG</sequence>
<gene>
    <name evidence="3" type="ORF">EPH_0074430</name>
</gene>
<keyword evidence="2" id="KW-0472">Membrane</keyword>
<feature type="region of interest" description="Disordered" evidence="1">
    <location>
        <begin position="53"/>
        <end position="74"/>
    </location>
</feature>
<feature type="region of interest" description="Disordered" evidence="1">
    <location>
        <begin position="202"/>
        <end position="222"/>
    </location>
</feature>
<feature type="transmembrane region" description="Helical" evidence="2">
    <location>
        <begin position="25"/>
        <end position="45"/>
    </location>
</feature>
<feature type="region of interest" description="Disordered" evidence="1">
    <location>
        <begin position="308"/>
        <end position="333"/>
    </location>
</feature>
<feature type="region of interest" description="Disordered" evidence="1">
    <location>
        <begin position="87"/>
        <end position="141"/>
    </location>
</feature>
<feature type="compositionally biased region" description="Polar residues" evidence="1">
    <location>
        <begin position="93"/>
        <end position="108"/>
    </location>
</feature>
<feature type="compositionally biased region" description="Basic and acidic residues" evidence="1">
    <location>
        <begin position="380"/>
        <end position="397"/>
    </location>
</feature>
<proteinExistence type="predicted"/>
<dbReference type="OrthoDB" id="347188at2759"/>
<dbReference type="AlphaFoldDB" id="U6H4J9"/>
<evidence type="ECO:0000256" key="2">
    <source>
        <dbReference type="SAM" id="Phobius"/>
    </source>
</evidence>
<dbReference type="Proteomes" id="UP000018201">
    <property type="component" value="Unassembled WGS sequence"/>
</dbReference>
<organism evidence="3 4">
    <name type="scientific">Eimeria praecox</name>
    <dbReference type="NCBI Taxonomy" id="51316"/>
    <lineage>
        <taxon>Eukaryota</taxon>
        <taxon>Sar</taxon>
        <taxon>Alveolata</taxon>
        <taxon>Apicomplexa</taxon>
        <taxon>Conoidasida</taxon>
        <taxon>Coccidia</taxon>
        <taxon>Eucoccidiorida</taxon>
        <taxon>Eimeriorina</taxon>
        <taxon>Eimeriidae</taxon>
        <taxon>Eimeria</taxon>
    </lineage>
</organism>